<protein>
    <submittedName>
        <fullName evidence="1">Uncharacterized protein</fullName>
    </submittedName>
</protein>
<evidence type="ECO:0000313" key="2">
    <source>
        <dbReference type="Proteomes" id="UP000027265"/>
    </source>
</evidence>
<sequence>MTESRAADWVPLWPNLSSITLLDFDLDDHTSLTDFLRERSKINRPIHNIRIDASSGREKSTNALRKLVEVEEIDLEEERRMVAVFLKENPDCWYE</sequence>
<proteinExistence type="predicted"/>
<evidence type="ECO:0000313" key="1">
    <source>
        <dbReference type="EMBL" id="KDQ55575.1"/>
    </source>
</evidence>
<gene>
    <name evidence="1" type="ORF">JAAARDRAFT_70989</name>
</gene>
<dbReference type="EMBL" id="KL197724">
    <property type="protein sequence ID" value="KDQ55575.1"/>
    <property type="molecule type" value="Genomic_DNA"/>
</dbReference>
<dbReference type="Proteomes" id="UP000027265">
    <property type="component" value="Unassembled WGS sequence"/>
</dbReference>
<name>A0A067PP34_9AGAM</name>
<dbReference type="HOGENOM" id="CLU_164188_0_0_1"/>
<organism evidence="1 2">
    <name type="scientific">Jaapia argillacea MUCL 33604</name>
    <dbReference type="NCBI Taxonomy" id="933084"/>
    <lineage>
        <taxon>Eukaryota</taxon>
        <taxon>Fungi</taxon>
        <taxon>Dikarya</taxon>
        <taxon>Basidiomycota</taxon>
        <taxon>Agaricomycotina</taxon>
        <taxon>Agaricomycetes</taxon>
        <taxon>Agaricomycetidae</taxon>
        <taxon>Jaapiales</taxon>
        <taxon>Jaapiaceae</taxon>
        <taxon>Jaapia</taxon>
    </lineage>
</organism>
<dbReference type="InParanoid" id="A0A067PP34"/>
<accession>A0A067PP34</accession>
<dbReference type="AlphaFoldDB" id="A0A067PP34"/>
<keyword evidence="2" id="KW-1185">Reference proteome</keyword>
<reference evidence="2" key="1">
    <citation type="journal article" date="2014" name="Proc. Natl. Acad. Sci. U.S.A.">
        <title>Extensive sampling of basidiomycete genomes demonstrates inadequacy of the white-rot/brown-rot paradigm for wood decay fungi.</title>
        <authorList>
            <person name="Riley R."/>
            <person name="Salamov A.A."/>
            <person name="Brown D.W."/>
            <person name="Nagy L.G."/>
            <person name="Floudas D."/>
            <person name="Held B.W."/>
            <person name="Levasseur A."/>
            <person name="Lombard V."/>
            <person name="Morin E."/>
            <person name="Otillar R."/>
            <person name="Lindquist E.A."/>
            <person name="Sun H."/>
            <person name="LaButti K.M."/>
            <person name="Schmutz J."/>
            <person name="Jabbour D."/>
            <person name="Luo H."/>
            <person name="Baker S.E."/>
            <person name="Pisabarro A.G."/>
            <person name="Walton J.D."/>
            <person name="Blanchette R.A."/>
            <person name="Henrissat B."/>
            <person name="Martin F."/>
            <person name="Cullen D."/>
            <person name="Hibbett D.S."/>
            <person name="Grigoriev I.V."/>
        </authorList>
    </citation>
    <scope>NUCLEOTIDE SEQUENCE [LARGE SCALE GENOMIC DNA]</scope>
    <source>
        <strain evidence="2">MUCL 33604</strain>
    </source>
</reference>